<feature type="transmembrane region" description="Helical" evidence="1">
    <location>
        <begin position="175"/>
        <end position="196"/>
    </location>
</feature>
<keyword evidence="1" id="KW-0472">Membrane</keyword>
<evidence type="ECO:0000313" key="2">
    <source>
        <dbReference type="EMBL" id="CAG9169560.1"/>
    </source>
</evidence>
<dbReference type="PANTHER" id="PTHR43471">
    <property type="entry name" value="ABC TRANSPORTER PERMEASE"/>
    <property type="match status" value="1"/>
</dbReference>
<reference evidence="2 3" key="1">
    <citation type="submission" date="2021-08" db="EMBL/GenBank/DDBJ databases">
        <authorList>
            <person name="Peeters C."/>
        </authorList>
    </citation>
    <scope>NUCLEOTIDE SEQUENCE [LARGE SCALE GENOMIC DNA]</scope>
    <source>
        <strain evidence="2 3">LMG 21510</strain>
    </source>
</reference>
<gene>
    <name evidence="2" type="ORF">LMG21510_01489</name>
</gene>
<evidence type="ECO:0008006" key="4">
    <source>
        <dbReference type="Google" id="ProtNLM"/>
    </source>
</evidence>
<dbReference type="EMBL" id="CAJZAH010000001">
    <property type="protein sequence ID" value="CAG9169560.1"/>
    <property type="molecule type" value="Genomic_DNA"/>
</dbReference>
<comment type="caution">
    <text evidence="2">The sequence shown here is derived from an EMBL/GenBank/DDBJ whole genome shotgun (WGS) entry which is preliminary data.</text>
</comment>
<keyword evidence="3" id="KW-1185">Reference proteome</keyword>
<feature type="transmembrane region" description="Helical" evidence="1">
    <location>
        <begin position="243"/>
        <end position="265"/>
    </location>
</feature>
<dbReference type="InterPro" id="IPR021913">
    <property type="entry name" value="DUF3526"/>
</dbReference>
<accession>A0ABN7YC25</accession>
<dbReference type="Pfam" id="PF12679">
    <property type="entry name" value="ABC2_membrane_2"/>
    <property type="match status" value="1"/>
</dbReference>
<feature type="transmembrane region" description="Helical" evidence="1">
    <location>
        <begin position="128"/>
        <end position="148"/>
    </location>
</feature>
<keyword evidence="1" id="KW-0812">Transmembrane</keyword>
<evidence type="ECO:0000313" key="3">
    <source>
        <dbReference type="Proteomes" id="UP000721236"/>
    </source>
</evidence>
<dbReference type="Proteomes" id="UP000721236">
    <property type="component" value="Unassembled WGS sequence"/>
</dbReference>
<protein>
    <recommendedName>
        <fullName evidence="4">DUF3526 domain-containing protein</fullName>
    </recommendedName>
</protein>
<dbReference type="Pfam" id="PF12040">
    <property type="entry name" value="DUF3526"/>
    <property type="match status" value="1"/>
</dbReference>
<sequence>MMATVMRNELRAMAREGRFAVLMLCVAALLAAVLAAAVQRHEQERREREAVAAATHQQWDAQGDKHPHRGAHFGLYAFRPDTVLATLEPGLTPYLGRALWLEPHRRNMARYQPAADELPSARLGRFDASFVLTALLPLLIVALCFDGISRERESGALRMLHGIGLAPVSWAGGKFAARLLVFGLLAATPLAAALLARIRDPGADADVLWRAALSGAGYLVYYAVFVALALAVSARCRSSRGALYVLVGLWLAFVLAMPPLGAAVADRRVPLPDAGAFWAGIQHDYTHGLPGDGSLAERGRRLDAELLRTHGVARVEDLPVGVAAVRRLARDAYADRVHALHFDALWERYARQEQIMRMASALSPAIAMRGLAMKLAGTDLAHQRHFEESAERYRRTVNTAIDQWDATHTRGLTSFDDRYAGDALWRSIAPFSYRAPAVGFALRAAAPEIAVLCAWAAFALLTMAASVRRLAP</sequence>
<keyword evidence="1" id="KW-1133">Transmembrane helix</keyword>
<dbReference type="RefSeq" id="WP_224040673.1">
    <property type="nucleotide sequence ID" value="NZ_CAJZAH010000001.1"/>
</dbReference>
<evidence type="ECO:0000256" key="1">
    <source>
        <dbReference type="SAM" id="Phobius"/>
    </source>
</evidence>
<proteinExistence type="predicted"/>
<dbReference type="PANTHER" id="PTHR43471:SF1">
    <property type="entry name" value="ABC TRANSPORTER PERMEASE PROTEIN NOSY-RELATED"/>
    <property type="match status" value="1"/>
</dbReference>
<feature type="transmembrane region" description="Helical" evidence="1">
    <location>
        <begin position="208"/>
        <end position="231"/>
    </location>
</feature>
<organism evidence="2 3">
    <name type="scientific">Cupriavidus respiraculi</name>
    <dbReference type="NCBI Taxonomy" id="195930"/>
    <lineage>
        <taxon>Bacteria</taxon>
        <taxon>Pseudomonadati</taxon>
        <taxon>Pseudomonadota</taxon>
        <taxon>Betaproteobacteria</taxon>
        <taxon>Burkholderiales</taxon>
        <taxon>Burkholderiaceae</taxon>
        <taxon>Cupriavidus</taxon>
    </lineage>
</organism>
<name>A0ABN7YC25_9BURK</name>